<evidence type="ECO:0000313" key="4">
    <source>
        <dbReference type="Proteomes" id="UP001305779"/>
    </source>
</evidence>
<keyword evidence="4" id="KW-1185">Reference proteome</keyword>
<accession>A0ABR0EVM9</accession>
<sequence>MKKAWADGDVALHTGQCVETGLPVAAVVQQDIVDQMLNIAAMAARVASATVPKVLRPRTAPVVCRTAILIAVAFILAHAVLRQVQATVLVVQIMVTPHAEIGQMGTVARLRAFAVQTTPIVAPAVRGGDAGSPNGTVFLDPGLLTLPAPTIACIPPCTFVFPPWILPTPTTIQPPPTTITFEVQYTDVVTKSGQVTVTEMFSKTTTSTISFPPIITTEISIWEITWTDTKQSTLYLTSSIDVPPVMLTEGPDTVVPTGLQSSSTTALAGIIFTYSPDPYPPAGTQTTTPGPPPGTSKGSVAVTSGPPKPTCTTNCPKPCKHNCDHKPPCIGVCGCIGPLCGDFLGLPCPPGPPGGNGGGSSGGGGGGGGGGDNEPGESCEEGEDIELASSCDVVCVIQTASPTSTCTTYCETSTTCGTPSDTTTTTTIAGGMLLPTPNYDPLLFDQSDPELAAIVASAMSSEDSVDADTGTAPQTSPPPTGAPSCSYVSAKPNPSGNYPYCVCSSSTFLPAKNSASPSNSCAYTTKPTSTYNPTNEPPGAPPGFCTTYQLCNAPPTIPCTHYNADPDSGINTGYCVCSSSTYAESVNTATGTGPVNSCAYTTKPPASKTTNPVSSKVTTISSSCSVCTIQGLHESCTPLSGCTVSTSSTPTSLPTPVPCSGGLTLQLYSDNDCKTPLANDAGNICLKYNTCFSNLNIGWSSMSITSGSQALPNHEITGFSARNCPGSPSETWGDQTMLISGECLVPNFVMNSVGEGGLFGPA</sequence>
<feature type="region of interest" description="Disordered" evidence="1">
    <location>
        <begin position="458"/>
        <end position="485"/>
    </location>
</feature>
<reference evidence="3 4" key="1">
    <citation type="journal article" date="2023" name="G3 (Bethesda)">
        <title>A chromosome-level genome assembly of Zasmidium syzygii isolated from banana leaves.</title>
        <authorList>
            <person name="van Westerhoven A.C."/>
            <person name="Mehrabi R."/>
            <person name="Talebi R."/>
            <person name="Steentjes M.B.F."/>
            <person name="Corcolon B."/>
            <person name="Chong P.A."/>
            <person name="Kema G.H.J."/>
            <person name="Seidl M.F."/>
        </authorList>
    </citation>
    <scope>NUCLEOTIDE SEQUENCE [LARGE SCALE GENOMIC DNA]</scope>
    <source>
        <strain evidence="3 4">P124</strain>
    </source>
</reference>
<proteinExistence type="predicted"/>
<feature type="transmembrane region" description="Helical" evidence="2">
    <location>
        <begin position="62"/>
        <end position="81"/>
    </location>
</feature>
<feature type="region of interest" description="Disordered" evidence="1">
    <location>
        <begin position="355"/>
        <end position="383"/>
    </location>
</feature>
<keyword evidence="2" id="KW-0472">Membrane</keyword>
<feature type="compositionally biased region" description="Acidic residues" evidence="1">
    <location>
        <begin position="374"/>
        <end position="383"/>
    </location>
</feature>
<evidence type="ECO:0000313" key="3">
    <source>
        <dbReference type="EMBL" id="KAK4505684.1"/>
    </source>
</evidence>
<keyword evidence="2" id="KW-1133">Transmembrane helix</keyword>
<name>A0ABR0EVM9_ZASCE</name>
<dbReference type="Proteomes" id="UP001305779">
    <property type="component" value="Unassembled WGS sequence"/>
</dbReference>
<comment type="caution">
    <text evidence="3">The sequence shown here is derived from an EMBL/GenBank/DDBJ whole genome shotgun (WGS) entry which is preliminary data.</text>
</comment>
<dbReference type="EMBL" id="JAXOVC010000002">
    <property type="protein sequence ID" value="KAK4505684.1"/>
    <property type="molecule type" value="Genomic_DNA"/>
</dbReference>
<gene>
    <name evidence="3" type="ORF">PRZ48_003649</name>
</gene>
<feature type="region of interest" description="Disordered" evidence="1">
    <location>
        <begin position="278"/>
        <end position="303"/>
    </location>
</feature>
<organism evidence="3 4">
    <name type="scientific">Zasmidium cellare</name>
    <name type="common">Wine cellar mold</name>
    <name type="synonym">Racodium cellare</name>
    <dbReference type="NCBI Taxonomy" id="395010"/>
    <lineage>
        <taxon>Eukaryota</taxon>
        <taxon>Fungi</taxon>
        <taxon>Dikarya</taxon>
        <taxon>Ascomycota</taxon>
        <taxon>Pezizomycotina</taxon>
        <taxon>Dothideomycetes</taxon>
        <taxon>Dothideomycetidae</taxon>
        <taxon>Mycosphaerellales</taxon>
        <taxon>Mycosphaerellaceae</taxon>
        <taxon>Zasmidium</taxon>
    </lineage>
</organism>
<keyword evidence="2" id="KW-0812">Transmembrane</keyword>
<evidence type="ECO:0000256" key="2">
    <source>
        <dbReference type="SAM" id="Phobius"/>
    </source>
</evidence>
<evidence type="ECO:0000256" key="1">
    <source>
        <dbReference type="SAM" id="MobiDB-lite"/>
    </source>
</evidence>
<feature type="compositionally biased region" description="Gly residues" evidence="1">
    <location>
        <begin position="355"/>
        <end position="373"/>
    </location>
</feature>
<protein>
    <submittedName>
        <fullName evidence="3">Uncharacterized protein</fullName>
    </submittedName>
</protein>